<name>A0A411HGI2_9GAMM</name>
<dbReference type="InterPro" id="IPR050879">
    <property type="entry name" value="Acyltransferase_3"/>
</dbReference>
<evidence type="ECO:0000313" key="3">
    <source>
        <dbReference type="EMBL" id="QBB69636.1"/>
    </source>
</evidence>
<accession>A0A411HGI2</accession>
<dbReference type="PANTHER" id="PTHR23028">
    <property type="entry name" value="ACETYLTRANSFERASE"/>
    <property type="match status" value="1"/>
</dbReference>
<dbReference type="GO" id="GO:0016020">
    <property type="term" value="C:membrane"/>
    <property type="evidence" value="ECO:0007669"/>
    <property type="project" value="TreeGrafter"/>
</dbReference>
<dbReference type="InterPro" id="IPR002656">
    <property type="entry name" value="Acyl_transf_3_dom"/>
</dbReference>
<evidence type="ECO:0000259" key="2">
    <source>
        <dbReference type="Pfam" id="PF01757"/>
    </source>
</evidence>
<dbReference type="PANTHER" id="PTHR23028:SF53">
    <property type="entry name" value="ACYL_TRANSF_3 DOMAIN-CONTAINING PROTEIN"/>
    <property type="match status" value="1"/>
</dbReference>
<feature type="transmembrane region" description="Helical" evidence="1">
    <location>
        <begin position="308"/>
        <end position="329"/>
    </location>
</feature>
<organism evidence="3 4">
    <name type="scientific">Pseudolysobacter antarcticus</name>
    <dbReference type="NCBI Taxonomy" id="2511995"/>
    <lineage>
        <taxon>Bacteria</taxon>
        <taxon>Pseudomonadati</taxon>
        <taxon>Pseudomonadota</taxon>
        <taxon>Gammaproteobacteria</taxon>
        <taxon>Lysobacterales</taxon>
        <taxon>Rhodanobacteraceae</taxon>
        <taxon>Pseudolysobacter</taxon>
    </lineage>
</organism>
<dbReference type="KEGG" id="xbc:ELE36_04160"/>
<gene>
    <name evidence="3" type="ORF">ELE36_04160</name>
</gene>
<dbReference type="Pfam" id="PF01757">
    <property type="entry name" value="Acyl_transf_3"/>
    <property type="match status" value="1"/>
</dbReference>
<feature type="transmembrane region" description="Helical" evidence="1">
    <location>
        <begin position="253"/>
        <end position="275"/>
    </location>
</feature>
<dbReference type="AlphaFoldDB" id="A0A411HGI2"/>
<feature type="transmembrane region" description="Helical" evidence="1">
    <location>
        <begin position="229"/>
        <end position="246"/>
    </location>
</feature>
<sequence>MKTLADGLARRQDNFLLLRFLAASLVIYGHSHAIAALNTQDVFVRAGVAFSGTIAVDMFFAVSGFLVTGSLVRRRNVISFITARALRLFPAYVACLALCAFVLGPLLTTLPVGEYFQHPDTLAYVSANLGLQNMRWDLPGVFAGNPYPNTINGSIWTLPAEASMYLWLAVLGLAGIFRLRWLATAVLVALSIYGCLHWMDVPMLVHNPDYARFAALFVLGSFCYLQRDWIPVGHLGMFAIALLAYLTHGTGFFAYALGLAEAYFCFWFAYCIPWYGFNRFGDYSYGIYLWGFPCQQLVTMWLGHPQPWQITIFALPLALAIAIVSWHLLEQPALRLKDWQIWNKLGLSRTKPAVAASNTDAL</sequence>
<dbReference type="Proteomes" id="UP000291562">
    <property type="component" value="Chromosome"/>
</dbReference>
<dbReference type="EMBL" id="CP035704">
    <property type="protein sequence ID" value="QBB69636.1"/>
    <property type="molecule type" value="Genomic_DNA"/>
</dbReference>
<evidence type="ECO:0000256" key="1">
    <source>
        <dbReference type="SAM" id="Phobius"/>
    </source>
</evidence>
<keyword evidence="3" id="KW-0808">Transferase</keyword>
<feature type="transmembrane region" description="Helical" evidence="1">
    <location>
        <begin position="155"/>
        <end position="174"/>
    </location>
</feature>
<feature type="transmembrane region" description="Helical" evidence="1">
    <location>
        <begin position="43"/>
        <end position="67"/>
    </location>
</feature>
<reference evidence="3 4" key="1">
    <citation type="submission" date="2019-01" db="EMBL/GenBank/DDBJ databases">
        <title>Pseudolysobacter antarctica gen. nov., sp. nov., isolated from Fildes Peninsula, Antarctica.</title>
        <authorList>
            <person name="Wei Z."/>
            <person name="Peng F."/>
        </authorList>
    </citation>
    <scope>NUCLEOTIDE SEQUENCE [LARGE SCALE GENOMIC DNA]</scope>
    <source>
        <strain evidence="3 4">AQ6-296</strain>
    </source>
</reference>
<dbReference type="RefSeq" id="WP_129831893.1">
    <property type="nucleotide sequence ID" value="NZ_CP035704.1"/>
</dbReference>
<feature type="transmembrane region" description="Helical" evidence="1">
    <location>
        <begin position="181"/>
        <end position="199"/>
    </location>
</feature>
<proteinExistence type="predicted"/>
<keyword evidence="3" id="KW-0012">Acyltransferase</keyword>
<evidence type="ECO:0000313" key="4">
    <source>
        <dbReference type="Proteomes" id="UP000291562"/>
    </source>
</evidence>
<feature type="domain" description="Acyltransferase 3" evidence="2">
    <location>
        <begin position="17"/>
        <end position="326"/>
    </location>
</feature>
<keyword evidence="1" id="KW-1133">Transmembrane helix</keyword>
<keyword evidence="4" id="KW-1185">Reference proteome</keyword>
<feature type="transmembrane region" description="Helical" evidence="1">
    <location>
        <begin position="16"/>
        <end position="37"/>
    </location>
</feature>
<protein>
    <submittedName>
        <fullName evidence="3">Acyltransferase</fullName>
    </submittedName>
</protein>
<dbReference type="OrthoDB" id="9767863at2"/>
<keyword evidence="1" id="KW-0472">Membrane</keyword>
<dbReference type="GO" id="GO:0009103">
    <property type="term" value="P:lipopolysaccharide biosynthetic process"/>
    <property type="evidence" value="ECO:0007669"/>
    <property type="project" value="TreeGrafter"/>
</dbReference>
<dbReference type="GO" id="GO:0016747">
    <property type="term" value="F:acyltransferase activity, transferring groups other than amino-acyl groups"/>
    <property type="evidence" value="ECO:0007669"/>
    <property type="project" value="InterPro"/>
</dbReference>
<feature type="transmembrane region" description="Helical" evidence="1">
    <location>
        <begin position="88"/>
        <end position="107"/>
    </location>
</feature>
<keyword evidence="1" id="KW-0812">Transmembrane</keyword>